<protein>
    <submittedName>
        <fullName evidence="1">Uncharacterized protein</fullName>
    </submittedName>
</protein>
<organism evidence="1 2">
    <name type="scientific">Pseudomonas putida</name>
    <name type="common">Arthrobacter siderocapsulatus</name>
    <dbReference type="NCBI Taxonomy" id="303"/>
    <lineage>
        <taxon>Bacteria</taxon>
        <taxon>Pseudomonadati</taxon>
        <taxon>Pseudomonadota</taxon>
        <taxon>Gammaproteobacteria</taxon>
        <taxon>Pseudomonadales</taxon>
        <taxon>Pseudomonadaceae</taxon>
        <taxon>Pseudomonas</taxon>
    </lineage>
</organism>
<evidence type="ECO:0000313" key="2">
    <source>
        <dbReference type="Proteomes" id="UP000050437"/>
    </source>
</evidence>
<comment type="caution">
    <text evidence="1">The sequence shown here is derived from an EMBL/GenBank/DDBJ whole genome shotgun (WGS) entry which is preliminary data.</text>
</comment>
<sequence length="61" mass="6700">MPDRDFASLERLALEHDVLLTPGSAFDYQGAASAWLRIDVAYGQDSRAQAFLQHAGRPLPS</sequence>
<name>A0A0P7D9P1_PSEPU</name>
<dbReference type="RefSeq" id="WP_054572719.1">
    <property type="nucleotide sequence ID" value="NZ_LKKS01000072.1"/>
</dbReference>
<accession>A0A0P7D9P1</accession>
<proteinExistence type="predicted"/>
<dbReference type="Proteomes" id="UP000050437">
    <property type="component" value="Unassembled WGS sequence"/>
</dbReference>
<dbReference type="EMBL" id="LKKS01000072">
    <property type="protein sequence ID" value="KPM65158.1"/>
    <property type="molecule type" value="Genomic_DNA"/>
</dbReference>
<evidence type="ECO:0000313" key="1">
    <source>
        <dbReference type="EMBL" id="KPM65158.1"/>
    </source>
</evidence>
<reference evidence="1 2" key="1">
    <citation type="submission" date="2015-10" db="EMBL/GenBank/DDBJ databases">
        <title>Pseudomonas putida clinical strains.</title>
        <authorList>
            <person name="Molina L."/>
            <person name="Udaondo Z."/>
        </authorList>
    </citation>
    <scope>NUCLEOTIDE SEQUENCE [LARGE SCALE GENOMIC DNA]</scope>
    <source>
        <strain evidence="1 2">HB13667</strain>
    </source>
</reference>
<gene>
    <name evidence="1" type="ORF">HB13667_12155</name>
</gene>
<dbReference type="AlphaFoldDB" id="A0A0P7D9P1"/>